<comment type="caution">
    <text evidence="1">The sequence shown here is derived from an EMBL/GenBank/DDBJ whole genome shotgun (WGS) entry which is preliminary data.</text>
</comment>
<protein>
    <submittedName>
        <fullName evidence="1">Uncharacterized protein</fullName>
    </submittedName>
</protein>
<organism evidence="1 2">
    <name type="scientific">Peronosclerospora sorghi</name>
    <dbReference type="NCBI Taxonomy" id="230839"/>
    <lineage>
        <taxon>Eukaryota</taxon>
        <taxon>Sar</taxon>
        <taxon>Stramenopiles</taxon>
        <taxon>Oomycota</taxon>
        <taxon>Peronosporomycetes</taxon>
        <taxon>Peronosporales</taxon>
        <taxon>Peronosporaceae</taxon>
        <taxon>Peronosclerospora</taxon>
    </lineage>
</organism>
<gene>
    <name evidence="1" type="ORF">PsorP6_001592</name>
</gene>
<evidence type="ECO:0000313" key="2">
    <source>
        <dbReference type="Proteomes" id="UP001163321"/>
    </source>
</evidence>
<sequence>MNHLRVFGSQWYVRGDESKRSKLDPKAHRCIFLGYAVGSKAYRVWDLDEERLVTTRTVQLDERPPSPYLNLTDACQPATIINLDVDDKSTSTPTHAPQPFQPDIDMEVESSVLKSRTHDLPAPPSRGRIDAIVPVNSDDSRSTSIVPRHLSVPDTTQLEVPSPSLQHVPSVQRSSLDLPSSQSENRLVFNGGGPGRLTGPRMLPASTTMQLETQVVTH</sequence>
<accession>A0ACC0WSP6</accession>
<evidence type="ECO:0000313" key="1">
    <source>
        <dbReference type="EMBL" id="KAI9920721.1"/>
    </source>
</evidence>
<reference evidence="1 2" key="1">
    <citation type="journal article" date="2022" name="bioRxiv">
        <title>The genome of the oomycete Peronosclerospora sorghi, a cosmopolitan pathogen of maize and sorghum, is inflated with dispersed pseudogenes.</title>
        <authorList>
            <person name="Fletcher K."/>
            <person name="Martin F."/>
            <person name="Isakeit T."/>
            <person name="Cavanaugh K."/>
            <person name="Magill C."/>
            <person name="Michelmore R."/>
        </authorList>
    </citation>
    <scope>NUCLEOTIDE SEQUENCE [LARGE SCALE GENOMIC DNA]</scope>
    <source>
        <strain evidence="1">P6</strain>
    </source>
</reference>
<proteinExistence type="predicted"/>
<dbReference type="Proteomes" id="UP001163321">
    <property type="component" value="Chromosome 1"/>
</dbReference>
<dbReference type="EMBL" id="CM047580">
    <property type="protein sequence ID" value="KAI9920721.1"/>
    <property type="molecule type" value="Genomic_DNA"/>
</dbReference>
<name>A0ACC0WSP6_9STRA</name>
<keyword evidence="2" id="KW-1185">Reference proteome</keyword>